<proteinExistence type="predicted"/>
<evidence type="ECO:0000313" key="3">
    <source>
        <dbReference type="Proteomes" id="UP000031668"/>
    </source>
</evidence>
<gene>
    <name evidence="2" type="ORF">RF11_03633</name>
</gene>
<reference evidence="2 3" key="1">
    <citation type="journal article" date="2014" name="Genome Biol. Evol.">
        <title>The genome of the myxosporean Thelohanellus kitauei shows adaptations to nutrient acquisition within its fish host.</title>
        <authorList>
            <person name="Yang Y."/>
            <person name="Xiong J."/>
            <person name="Zhou Z."/>
            <person name="Huo F."/>
            <person name="Miao W."/>
            <person name="Ran C."/>
            <person name="Liu Y."/>
            <person name="Zhang J."/>
            <person name="Feng J."/>
            <person name="Wang M."/>
            <person name="Wang M."/>
            <person name="Wang L."/>
            <person name="Yao B."/>
        </authorList>
    </citation>
    <scope>NUCLEOTIDE SEQUENCE [LARGE SCALE GENOMIC DNA]</scope>
    <source>
        <strain evidence="2">Wuqing</strain>
    </source>
</reference>
<feature type="signal peptide" evidence="1">
    <location>
        <begin position="1"/>
        <end position="19"/>
    </location>
</feature>
<protein>
    <submittedName>
        <fullName evidence="2">Uncharacterized protein</fullName>
    </submittedName>
</protein>
<feature type="chain" id="PRO_5002152671" evidence="1">
    <location>
        <begin position="20"/>
        <end position="100"/>
    </location>
</feature>
<keyword evidence="3" id="KW-1185">Reference proteome</keyword>
<name>A0A0C2MZA0_THEKT</name>
<dbReference type="AlphaFoldDB" id="A0A0C2MZA0"/>
<comment type="caution">
    <text evidence="2">The sequence shown here is derived from an EMBL/GenBank/DDBJ whole genome shotgun (WGS) entry which is preliminary data.</text>
</comment>
<organism evidence="2 3">
    <name type="scientific">Thelohanellus kitauei</name>
    <name type="common">Myxosporean</name>
    <dbReference type="NCBI Taxonomy" id="669202"/>
    <lineage>
        <taxon>Eukaryota</taxon>
        <taxon>Metazoa</taxon>
        <taxon>Cnidaria</taxon>
        <taxon>Myxozoa</taxon>
        <taxon>Myxosporea</taxon>
        <taxon>Bivalvulida</taxon>
        <taxon>Platysporina</taxon>
        <taxon>Myxobolidae</taxon>
        <taxon>Thelohanellus</taxon>
    </lineage>
</organism>
<evidence type="ECO:0000313" key="2">
    <source>
        <dbReference type="EMBL" id="KII66972.1"/>
    </source>
</evidence>
<dbReference type="Proteomes" id="UP000031668">
    <property type="component" value="Unassembled WGS sequence"/>
</dbReference>
<evidence type="ECO:0000256" key="1">
    <source>
        <dbReference type="SAM" id="SignalP"/>
    </source>
</evidence>
<sequence length="100" mass="11608">MKWKNVSLTMFCFCRRLLALWQKTDKLYIQLPYSDVENNKFKISNFGLSFHSTSGKRSLGFGSYFTQTITTAGFYKSDLRFESSFTTCDGTTYITIYVTI</sequence>
<accession>A0A0C2MZA0</accession>
<keyword evidence="1" id="KW-0732">Signal</keyword>
<dbReference type="EMBL" id="JWZT01003367">
    <property type="protein sequence ID" value="KII66972.1"/>
    <property type="molecule type" value="Genomic_DNA"/>
</dbReference>